<dbReference type="InterPro" id="IPR000530">
    <property type="entry name" value="Ribosomal_eS12"/>
</dbReference>
<dbReference type="SUPFAM" id="SSF55315">
    <property type="entry name" value="L30e-like"/>
    <property type="match status" value="1"/>
</dbReference>
<dbReference type="GO" id="GO:0005840">
    <property type="term" value="C:ribosome"/>
    <property type="evidence" value="ECO:0007669"/>
    <property type="project" value="UniProtKB-KW"/>
</dbReference>
<dbReference type="Pfam" id="PF01248">
    <property type="entry name" value="Ribosomal_L7Ae"/>
    <property type="match status" value="1"/>
</dbReference>
<name>A0ABD2QEB2_9PLAT</name>
<evidence type="ECO:0000313" key="7">
    <source>
        <dbReference type="Proteomes" id="UP001626550"/>
    </source>
</evidence>
<organism evidence="6 7">
    <name type="scientific">Cichlidogyrus casuarinus</name>
    <dbReference type="NCBI Taxonomy" id="1844966"/>
    <lineage>
        <taxon>Eukaryota</taxon>
        <taxon>Metazoa</taxon>
        <taxon>Spiralia</taxon>
        <taxon>Lophotrochozoa</taxon>
        <taxon>Platyhelminthes</taxon>
        <taxon>Monogenea</taxon>
        <taxon>Monopisthocotylea</taxon>
        <taxon>Dactylogyridea</taxon>
        <taxon>Ancyrocephalidae</taxon>
        <taxon>Cichlidogyrus</taxon>
    </lineage>
</organism>
<dbReference type="InterPro" id="IPR004038">
    <property type="entry name" value="Ribosomal_eL8/eL30/eS12/Gad45"/>
</dbReference>
<comment type="similarity">
    <text evidence="1 4">Belongs to the eukaryotic ribosomal protein eS12 family.</text>
</comment>
<dbReference type="PRINTS" id="PR00972">
    <property type="entry name" value="RIBSOMALS12E"/>
</dbReference>
<proteinExistence type="inferred from homology"/>
<evidence type="ECO:0000256" key="2">
    <source>
        <dbReference type="ARBA" id="ARBA00022980"/>
    </source>
</evidence>
<dbReference type="AlphaFoldDB" id="A0ABD2QEB2"/>
<dbReference type="PANTHER" id="PTHR11843">
    <property type="entry name" value="40S RIBOSOMAL PROTEIN S12"/>
    <property type="match status" value="1"/>
</dbReference>
<keyword evidence="7" id="KW-1185">Reference proteome</keyword>
<evidence type="ECO:0000313" key="6">
    <source>
        <dbReference type="EMBL" id="KAL3317874.1"/>
    </source>
</evidence>
<keyword evidence="2 4" id="KW-0689">Ribosomal protein</keyword>
<protein>
    <recommendedName>
        <fullName evidence="4">40S ribosomal protein S12</fullName>
    </recommendedName>
</protein>
<dbReference type="Proteomes" id="UP001626550">
    <property type="component" value="Unassembled WGS sequence"/>
</dbReference>
<evidence type="ECO:0000259" key="5">
    <source>
        <dbReference type="Pfam" id="PF01248"/>
    </source>
</evidence>
<dbReference type="Gene3D" id="3.30.1330.30">
    <property type="match status" value="1"/>
</dbReference>
<accession>A0ABD2QEB2</accession>
<comment type="caution">
    <text evidence="6">The sequence shown here is derived from an EMBL/GenBank/DDBJ whole genome shotgun (WGS) entry which is preliminary data.</text>
</comment>
<reference evidence="6 7" key="1">
    <citation type="submission" date="2024-11" db="EMBL/GenBank/DDBJ databases">
        <title>Adaptive evolution of stress response genes in parasites aligns with host niche diversity.</title>
        <authorList>
            <person name="Hahn C."/>
            <person name="Resl P."/>
        </authorList>
    </citation>
    <scope>NUCLEOTIDE SEQUENCE [LARGE SCALE GENOMIC DNA]</scope>
    <source>
        <strain evidence="6">EGGRZ-B1_66</strain>
        <tissue evidence="6">Body</tissue>
    </source>
</reference>
<gene>
    <name evidence="6" type="primary">RPS12</name>
    <name evidence="6" type="ORF">Ciccas_003471</name>
</gene>
<evidence type="ECO:0000256" key="3">
    <source>
        <dbReference type="ARBA" id="ARBA00023274"/>
    </source>
</evidence>
<dbReference type="EMBL" id="JBJKFK010000315">
    <property type="protein sequence ID" value="KAL3317874.1"/>
    <property type="molecule type" value="Genomic_DNA"/>
</dbReference>
<dbReference type="GO" id="GO:1990904">
    <property type="term" value="C:ribonucleoprotein complex"/>
    <property type="evidence" value="ECO:0007669"/>
    <property type="project" value="UniProtKB-KW"/>
</dbReference>
<feature type="domain" description="Ribosomal protein eL8/eL30/eS12/Gadd45" evidence="5">
    <location>
        <begin position="11"/>
        <end position="104"/>
    </location>
</feature>
<sequence length="124" mass="13625">MDGLQLDKETAVQQVISQALLVDGLISGIRQCVRFIEQKKALFCILADNCDDSNYTNLIKALCNEHRVPLINTEDNKKLGEMAGHCKTDKEGKARKVITTSCVVINKVPEGSAAYDYLKTHSGA</sequence>
<dbReference type="InterPro" id="IPR029064">
    <property type="entry name" value="Ribosomal_eL30-like_sf"/>
</dbReference>
<evidence type="ECO:0000256" key="4">
    <source>
        <dbReference type="RuleBase" id="RU000670"/>
    </source>
</evidence>
<evidence type="ECO:0000256" key="1">
    <source>
        <dbReference type="ARBA" id="ARBA00005824"/>
    </source>
</evidence>
<keyword evidence="3 4" id="KW-0687">Ribonucleoprotein</keyword>